<dbReference type="InterPro" id="IPR026452">
    <property type="entry name" value="Surf_glycop_sig_pep"/>
</dbReference>
<dbReference type="Pfam" id="PF18204">
    <property type="entry name" value="PGF-CTERM"/>
    <property type="match status" value="1"/>
</dbReference>
<comment type="similarity">
    <text evidence="3">Belongs to the halobacterial S-layer protein family.</text>
</comment>
<keyword evidence="12" id="KW-0325">Glycoprotein</keyword>
<sequence>MSEISYREKGRAVFLAAIMVLSVVAMSTAFIGGAAAADAELNSGSTYWQGQELEITGNASDVDADEELQIREYDGDGDIGGLQDEFSLEGGEAIIETDGLDDADYVVTLADDRNQAIEFTSSGEATLASDADSAYFEITSQSLDVDIADGEVNNGANSVTEVDVDSNRGSYSLIVEEADGDLSSQDLFNIFVDNDSVSNELSATGASDVDELYEEIRDGHSDTSLVYDNLSAIDSGASYHTFGEFEVSLVEGEDEYIVFNDINDREHDVDFEGIAADEYELEFSGHDSTAEDSVTIEVADEDVDVNFDQTVYTQTAGDVVEFTVELEDTDSAYIQFGDEDAGFVDILYVEDDEDDGEVTVQVNTRAVGVDSSADSEDVYDAGDDVVKSMIIDEGGDTTNEFEEVVFLDEDGDDLTATGHHLDDFVDELGISDDAEEQLVRPLQATGYDLTVGNFEFVVTDDGESELGNEYDLATLDLEPPGIDSIDTYVAPSNSADDEDDLEEVLDTVTQRTDIAEDDQLIIKAEASGIFGALVYEEGDWGALDSGFSADTLDAVAGDGDWEGEGINFDVSADDATGNQDATELDLAGADDDDVFVLADNDAGELYVIVDTSSSSAFDRSIEDGMDFTAELEYETDDDERYQFTADSVSDPWDGGADGTQSDAAYPYFSADSTQSVSASFTIVEPAVTFDNLDEDDNVMLETSDEFEVTGETNIAPGSEASVRIRNAGDTPSFLHTLEDTEIDSDGTFETEAVDLSDRSDGDEGELEFRISGSTIDNVDAIFVDEIPSDENDEHVDEGEDDNGDDADERTDEEDDNGDDADEHVDADDSTDDSTDESDDVPGFGVAVALVALLAAAMLALRRQH</sequence>
<evidence type="ECO:0000256" key="5">
    <source>
        <dbReference type="ARBA" id="ARBA00022512"/>
    </source>
</evidence>
<evidence type="ECO:0000256" key="11">
    <source>
        <dbReference type="ARBA" id="ARBA00023136"/>
    </source>
</evidence>
<keyword evidence="6" id="KW-0964">Secreted</keyword>
<dbReference type="InterPro" id="IPR057149">
    <property type="entry name" value="DUF7827"/>
</dbReference>
<keyword evidence="8 14" id="KW-0812">Transmembrane</keyword>
<keyword evidence="4" id="KW-1003">Cell membrane</keyword>
<dbReference type="OrthoDB" id="205643at2157"/>
<keyword evidence="11 14" id="KW-0472">Membrane</keyword>
<evidence type="ECO:0000256" key="2">
    <source>
        <dbReference type="ARBA" id="ARBA00004237"/>
    </source>
</evidence>
<evidence type="ECO:0000256" key="10">
    <source>
        <dbReference type="ARBA" id="ARBA00022989"/>
    </source>
</evidence>
<dbReference type="EMBL" id="REFZ01000014">
    <property type="protein sequence ID" value="RQG98533.1"/>
    <property type="molecule type" value="Genomic_DNA"/>
</dbReference>
<evidence type="ECO:0000256" key="4">
    <source>
        <dbReference type="ARBA" id="ARBA00022475"/>
    </source>
</evidence>
<keyword evidence="9" id="KW-0732">Signal</keyword>
<comment type="subcellular location">
    <subcellularLocation>
        <location evidence="1">Cell membrane</location>
    </subcellularLocation>
    <subcellularLocation>
        <location evidence="2">Secreted</location>
        <location evidence="2">Cell wall</location>
        <location evidence="2">S-layer</location>
    </subcellularLocation>
</comment>
<dbReference type="NCBIfam" id="TIGR04126">
    <property type="entry name" value="PGF_CTERM"/>
    <property type="match status" value="1"/>
</dbReference>
<keyword evidence="7" id="KW-0701">S-layer</keyword>
<dbReference type="GO" id="GO:0005886">
    <property type="term" value="C:plasma membrane"/>
    <property type="evidence" value="ECO:0007669"/>
    <property type="project" value="UniProtKB-SubCell"/>
</dbReference>
<evidence type="ECO:0000256" key="6">
    <source>
        <dbReference type="ARBA" id="ARBA00022525"/>
    </source>
</evidence>
<name>A0A3N6M4R5_NATCH</name>
<evidence type="ECO:0000259" key="15">
    <source>
        <dbReference type="Pfam" id="PF18204"/>
    </source>
</evidence>
<evidence type="ECO:0000256" key="3">
    <source>
        <dbReference type="ARBA" id="ARBA00009327"/>
    </source>
</evidence>
<dbReference type="NCBIfam" id="NF045517">
    <property type="entry name" value="halo_surf_dom"/>
    <property type="match status" value="1"/>
</dbReference>
<dbReference type="NCBIfam" id="TIGR04207">
    <property type="entry name" value="halo_sig_pep"/>
    <property type="match status" value="1"/>
</dbReference>
<evidence type="ECO:0000256" key="9">
    <source>
        <dbReference type="ARBA" id="ARBA00022729"/>
    </source>
</evidence>
<proteinExistence type="inferred from homology"/>
<comment type="caution">
    <text evidence="17">The sequence shown here is derived from an EMBL/GenBank/DDBJ whole genome shotgun (WGS) entry which is preliminary data.</text>
</comment>
<protein>
    <submittedName>
        <fullName evidence="17">PGF-CTERM sorting domain-containing protein</fullName>
    </submittedName>
</protein>
<feature type="domain" description="DUF7827" evidence="16">
    <location>
        <begin position="301"/>
        <end position="413"/>
    </location>
</feature>
<keyword evidence="10 14" id="KW-1133">Transmembrane helix</keyword>
<evidence type="ECO:0000256" key="13">
    <source>
        <dbReference type="SAM" id="MobiDB-lite"/>
    </source>
</evidence>
<feature type="domain" description="PGF-CTERM archaeal protein-sorting signal" evidence="15">
    <location>
        <begin position="840"/>
        <end position="862"/>
    </location>
</feature>
<keyword evidence="18" id="KW-1185">Reference proteome</keyword>
<accession>A0A3N6M4R5</accession>
<evidence type="ECO:0000256" key="12">
    <source>
        <dbReference type="ARBA" id="ARBA00023180"/>
    </source>
</evidence>
<feature type="compositionally biased region" description="Acidic residues" evidence="13">
    <location>
        <begin position="787"/>
        <end position="839"/>
    </location>
</feature>
<keyword evidence="5" id="KW-0134">Cell wall</keyword>
<dbReference type="InterPro" id="IPR026371">
    <property type="entry name" value="PGF_CTERM"/>
</dbReference>
<evidence type="ECO:0000256" key="8">
    <source>
        <dbReference type="ARBA" id="ARBA00022692"/>
    </source>
</evidence>
<feature type="region of interest" description="Disordered" evidence="13">
    <location>
        <begin position="787"/>
        <end position="841"/>
    </location>
</feature>
<evidence type="ECO:0000256" key="1">
    <source>
        <dbReference type="ARBA" id="ARBA00004236"/>
    </source>
</evidence>
<dbReference type="AlphaFoldDB" id="A0A3N6M4R5"/>
<dbReference type="Proteomes" id="UP000281431">
    <property type="component" value="Unassembled WGS sequence"/>
</dbReference>
<evidence type="ECO:0000256" key="7">
    <source>
        <dbReference type="ARBA" id="ARBA00022601"/>
    </source>
</evidence>
<dbReference type="Pfam" id="PF25162">
    <property type="entry name" value="DUF7827"/>
    <property type="match status" value="1"/>
</dbReference>
<gene>
    <name evidence="17" type="ORF">EA472_17150</name>
</gene>
<evidence type="ECO:0000256" key="14">
    <source>
        <dbReference type="SAM" id="Phobius"/>
    </source>
</evidence>
<feature type="transmembrane region" description="Helical" evidence="14">
    <location>
        <begin position="840"/>
        <end position="860"/>
    </location>
</feature>
<evidence type="ECO:0000259" key="16">
    <source>
        <dbReference type="Pfam" id="PF25162"/>
    </source>
</evidence>
<organism evidence="17 18">
    <name type="scientific">Natrarchaeobius chitinivorans</name>
    <dbReference type="NCBI Taxonomy" id="1679083"/>
    <lineage>
        <taxon>Archaea</taxon>
        <taxon>Methanobacteriati</taxon>
        <taxon>Methanobacteriota</taxon>
        <taxon>Stenosarchaea group</taxon>
        <taxon>Halobacteria</taxon>
        <taxon>Halobacteriales</taxon>
        <taxon>Natrialbaceae</taxon>
        <taxon>Natrarchaeobius</taxon>
    </lineage>
</organism>
<evidence type="ECO:0000313" key="18">
    <source>
        <dbReference type="Proteomes" id="UP000281431"/>
    </source>
</evidence>
<reference evidence="17 18" key="1">
    <citation type="submission" date="2018-10" db="EMBL/GenBank/DDBJ databases">
        <title>Natrarchaeobius chitinivorans gen. nov., sp. nov., and Natrarchaeobius haloalkaliphilus sp. nov., alkaliphilic, chitin-utilizing haloarchaea from hypersaline alkaline lakes.</title>
        <authorList>
            <person name="Sorokin D.Y."/>
            <person name="Elcheninov A.G."/>
            <person name="Kostrikina N.A."/>
            <person name="Bale N.J."/>
            <person name="Sinninghe Damste J.S."/>
            <person name="Khijniak T.V."/>
            <person name="Kublanov I.V."/>
            <person name="Toshchakov S.V."/>
        </authorList>
    </citation>
    <scope>NUCLEOTIDE SEQUENCE [LARGE SCALE GENOMIC DNA]</scope>
    <source>
        <strain evidence="17 18">AArcht7</strain>
    </source>
</reference>
<dbReference type="GO" id="GO:0030115">
    <property type="term" value="C:S-layer"/>
    <property type="evidence" value="ECO:0007669"/>
    <property type="project" value="UniProtKB-SubCell"/>
</dbReference>
<evidence type="ECO:0000313" key="17">
    <source>
        <dbReference type="EMBL" id="RQG98533.1"/>
    </source>
</evidence>